<evidence type="ECO:0000256" key="2">
    <source>
        <dbReference type="ARBA" id="ARBA00022553"/>
    </source>
</evidence>
<organism evidence="5 6">
    <name type="scientific">Phlyctema vagabunda</name>
    <dbReference type="NCBI Taxonomy" id="108571"/>
    <lineage>
        <taxon>Eukaryota</taxon>
        <taxon>Fungi</taxon>
        <taxon>Dikarya</taxon>
        <taxon>Ascomycota</taxon>
        <taxon>Pezizomycotina</taxon>
        <taxon>Leotiomycetes</taxon>
        <taxon>Helotiales</taxon>
        <taxon>Dermateaceae</taxon>
        <taxon>Phlyctema</taxon>
    </lineage>
</organism>
<dbReference type="Gene3D" id="3.30.300.30">
    <property type="match status" value="4"/>
</dbReference>
<dbReference type="PANTHER" id="PTHR45527">
    <property type="entry name" value="NONRIBOSOMAL PEPTIDE SYNTHETASE"/>
    <property type="match status" value="1"/>
</dbReference>
<protein>
    <recommendedName>
        <fullName evidence="4">Carrier domain-containing protein</fullName>
    </recommendedName>
</protein>
<dbReference type="CDD" id="cd19542">
    <property type="entry name" value="CT_NRPS-like"/>
    <property type="match status" value="2"/>
</dbReference>
<feature type="domain" description="Carrier" evidence="4">
    <location>
        <begin position="4610"/>
        <end position="4692"/>
    </location>
</feature>
<dbReference type="Pfam" id="PF00668">
    <property type="entry name" value="Condensation"/>
    <property type="match status" value="4"/>
</dbReference>
<proteinExistence type="predicted"/>
<dbReference type="PROSITE" id="PS00455">
    <property type="entry name" value="AMP_BINDING"/>
    <property type="match status" value="4"/>
</dbReference>
<dbReference type="Gene3D" id="1.10.1200.10">
    <property type="entry name" value="ACP-like"/>
    <property type="match status" value="4"/>
</dbReference>
<evidence type="ECO:0000256" key="1">
    <source>
        <dbReference type="ARBA" id="ARBA00022450"/>
    </source>
</evidence>
<name>A0ABR4PEC4_9HELO</name>
<dbReference type="Pfam" id="PF00501">
    <property type="entry name" value="AMP-binding"/>
    <property type="match status" value="5"/>
</dbReference>
<accession>A0ABR4PEC4</accession>
<dbReference type="Proteomes" id="UP001629113">
    <property type="component" value="Unassembled WGS sequence"/>
</dbReference>
<dbReference type="InterPro" id="IPR009081">
    <property type="entry name" value="PP-bd_ACP"/>
</dbReference>
<dbReference type="PROSITE" id="PS50075">
    <property type="entry name" value="CARRIER"/>
    <property type="match status" value="5"/>
</dbReference>
<dbReference type="PANTHER" id="PTHR45527:SF16">
    <property type="entry name" value="NONRIBOSOMAL PEPTIDE SYNTHASE ATNA-RELATED"/>
    <property type="match status" value="1"/>
</dbReference>
<keyword evidence="2" id="KW-0597">Phosphoprotein</keyword>
<evidence type="ECO:0000259" key="4">
    <source>
        <dbReference type="PROSITE" id="PS50075"/>
    </source>
</evidence>
<feature type="domain" description="Carrier" evidence="4">
    <location>
        <begin position="1886"/>
        <end position="1962"/>
    </location>
</feature>
<keyword evidence="6" id="KW-1185">Reference proteome</keyword>
<dbReference type="NCBIfam" id="TIGR01733">
    <property type="entry name" value="AA-adenyl-dom"/>
    <property type="match status" value="3"/>
</dbReference>
<sequence>MDPTKNEASHLGYWFTRLRDQEQCLFPCLNDGKTGSGTGHIRVVVPEFQNLQEFCQRHEIDIRTFFEVAWGLVLRSYTGRDDICFGFWHASTGLFPRDVKLVRESGLQYALDSFQTSFAEAISYCICPVEELETSLKVGPEGLFNTAIYYDDTRVSWGKETTMNAHTTKSDTTHAQREQKSNSRCIIKILVKVDSEKSSIELAYSKSEVSDGQAENISSAMAQVMASMLGGNSKTVGQQQLFSNLHKQRVAAWNENRPECVKMTLHAAVSTQVREQPDALAIDAWDEMWTFKELDVLSTQLARHLLELGMEAGSKVPLVFERSGWWVVSLLAVSKAGGAFVPVDPAQPILRLKEIMDDVKPTFLLSSQQCSHLLSDCVKKAIIVSRNTMLEINGNVSQSVLLPEISYKSVAYVMYTSGSTGRPKGAMLPHGGYLSALVRWIDGTNLGPGKRALQVSSYACDYSRTNELSDVFDQMRITWAVLSPSMIKTVQKESAKYLESLTLCGEPVAKEVVSRWISEKTKVWVAWAATECLAIARPDNFSPDSDVQNLGICKALCRVVEVGNYEQQVPIGAIGEIVVHSPWIADGYLSDPNRTTATFLNRPDWLEGVPSSYGSRWYRVGDLVRQNSDGSLVLAGRGDNMVKIRGQRFDMSEVERKLAMDDKIRNSLPLLPKVGLCKHRLVAVIALNDFTSTDADSEARLNLLSGSELQHAASWVSDFRNRLIETLPSYMMPSIWIMVKNVPLTVTGKIHRVLLKKLIENMDVSTYEEVSALGVVRQPPVSPMEGRLQKVWSDVLHLPLEKIGRNQTFISLGGDSILAMMVGARCNTEHLRVRAQDILKYGTISELAAHVTSTDKVLSQDSEFMSRYRELLGSIKDKLNQINKIDVSNVEDAYPCSPMQQGMLLSKARMTGEYNTSIVYEVQSSSIGSLSLENLQNAWQDVVNRHAVLRTFFIESVSQSGSFDQVVLHDYDVSQTVRILPEADIDKMEDIKQVFHESRPEPYADFVPPHNLTIFRTKRGRLFCRMNVEHTLVDGMSLSILLRDLRLAYDKNLPTKLAASYASYITELQKVVCSVDNKYWKAYLGGMHPCILPNLSYGLSRDPPKVEYRALTVDLKNSHHLLKFCQSQGVTLSALFRTTWALILRAFTGTDEVCFGFITSGRDLHIERIEETVGTFINMLVCRMELSETRSVKDLIDKAQSDYLDSLPHQHASLAQIQHVLGLYGQRLFNTSMTILKQVPLETEKTPSVEFNTIHEWSPNEYDMDVQVWVSNSSIKMELWYRTEHISAEHAENIGATFTQALNAITDDPDQRVGQLDLFSDYHRSQVWSWNAKMPETIDTCIHNLIERQVTERPNEVAIQSWDREMTFKELDNYAEKLAYHLVSLGVAPETHVLHCFEKSALAIVAILAILKAGGVCVSIDPSHPVQRLQTIIRDTRPVASLVSTLHRQLFNEAEISHSVGHIVEVSDSWFELSELPPSTFVKACPNVHPENAAFILFTSGSTGTPKGIVHTHSTVASSLHAHGNAMDIGTNSRTLQFSAFVFDVSITEIFMSLTRGGVLCIPSDNERMNDLESAITRMNANWAHLTPTVASLLKPANVPTLKHMALAGEPLKKTNVAEWASVLELVNLYGPAECCLATTLRVGLVPEDRPDNIGRAAGLLVWIVDPLDVNRLVPVGGVGEVLLEGPNVAREYLRDKERTLASFIENPDWLKDERRTPPRRFYKSGDLARYNGDGSIQILGRIDTQVKLHGQRVELGEIEYQMKVDLSSHDLVNLAVIYAKSANFVGGGLLAAFVEFEEKSDDVRDDQVMLTIPGRLKKILVNLSVHLNDTVPSYMVPSVYVPLNAMPLLTAGKIDRKRLTEVVQRLTIEQISLYSLSEFQAEKIKPRTKMERRLHQLWARTLNVDSSSIGVDDNFFRLGGDSVGAMKLAAAGREVGITITVNSIFQNSKLSDMAKVASILSDQTLEELETRHGIARKIVQDVYACTPLQEGMMLLSTRYPEAYVVQHILRLKNATNVEVFRKAWETVFKRTPILRTRIVHLGNTTGSIQVVLDEPICWENGTSLPNYLIKDKALAMRYAERLVRFAIVHDITENATYFVLTAHHSIFDSNSVELLMSELALIYDSLCLNGQDLADSSLTSYKFFAEQVSEMDISAAESFWRNQFADMSFSTFPKLPSGHHPLATSSIRHNMGIPPGAKETESISIGLRAAWALLMAQYSDTPDNVVFGMTLSGREVIDGGDKVMGPTIATIPFKIGFTPGQTLEHFVGSVYQQDLSSRDFQHFGLQNIKMLGPDASKACNFQSLLAIYSSARDGPSLLDHICDPVQVRDSPTTYLLSAECHIGEDSIEVKGSYDPHIISLSLMQRILQQYSHIFSQVMTPELSKDMLADLDCYSPEDAKDVFSWNQNIPKLAKTCVHEVITRHHLDSQAVSSWDGDLTYRELDALSTRLAHHLVKNFLIGPESLVPLCFSKSIWVVIAMIAVLKAGAGYVPMDPKHPAARLQEIVDAAKAGIILCSPEYEVLARSLGKKTFAVLPKTVEMCKEYSGPPCATVTSQNTCYVIFTSGSTGKPKGVVMEHGAFSTAATEQGRRLNLNDRSRVIHFSSYAFEACILEILTTLYNGGCVCISPESQRLEDITETMRSLKANWAFFTPSFIRTINPDQVPGLKTLVLGGEALGADNIDMWVDKVQLVNGYGPSETCVFSVVNESVRRGDTPDLIGSAIGGACWIVNPDDHSKLVPVGCVGELLIEGPTLARGYLDDVAKTDAVFVDNSKLISNIRRSMGKTTNGTNGVSSNGYKNGSATHESTSIINGYCSGKRMMYKTGDLVRYDTMKSANGAIRFVGRKDTQVKVRGQRMELGDIEYHLKSNLHGAQHISVDQIILPSRETAYLIAFFSLKNAGSSGTVSSNAKALLMTLDLKQSIAHAEENLTQKLPAYMIPTLYVQLSTMPLLSSGKTNRRALRHLASQLSDDQIAHYSLVDGVKRTSSDDKVIRLTKLWIETLHLGAGTIIGLDDNFFRLGGDSISAMKLTSISRENGLLLSVGQIFTSPRLEDMAAAVTWLSNGDNIELKPFELLHESGSVENILNHISKQYQIAQSAIEDIFPCSPLQEGLMLLSFKHPGSYMSQITLSLSPEVDIDRFKAAWAFTIEKNTVLRTRFTHSISQTLQFVVKGDIKWRGGSNLERYLDTDKQEQMNYGQPLARYAIIESDTERNFVLTAHHSLYDGWSLMLVMQDLNRVFRGQKDIVAPPYSTFIKHLISVDLDAAKSFWQSQFANKSLASFPEPYTVTQAPVETQIIRYTNIKRPFGSDITLSTVLRAAWALLTARYANTEDVFFGVTLMGRNASLPNIERMTGPTITTVPLCVSINRNEPILSYLRRVQNQGADMIPYEHTGLQQIKRFGVEAETACTFQNLLVVQPEGSEDLQSELWKEKVLFAKGEMVTMTYALILECRLYKDKVRLTAQYREHITPTPQMERMLAQLEHVIHELNNATSDSQTVHDIEMISKQDKQEISHWSGKQVVAVDDCIHHVISRQIESQPNSAAVDAWDKSLTYAELDVLATKLAHHLKSRGVGPGVYVPLCFDKSAWTIVAIIAVLKAGGAYLSLDPKHPLSRKEHIIRDVNAKVVITGKEYQNMFHASQCTVIALDEKLMLALSESSLTSLELGTSSNAAFVVFTSGSTGVPKGIVMEHGPFVSSARSHSKALCIDSKSRVLQFAAYTYDVSMGEILTTLMQGGCVCIPSEEERLSNLAGAINSFNVNWTFLTPTVAGFLDPSKVPGLKTLVLGGEHATSMNIKTWSEKVHLINSYGPAECAIWCACAPGVTLDADPASLGHAVGAKLWIVDYANPDNLSPIGCVGELVVEGPTLAREYLNDPQKTAKAFIENPKWASDGSNRARRMYRTGDLVRYGNAGDILFVGRRDTQAKLHGQRIELGEIEHHLNRNSPSTWLPVVEILTFPEDDRDVILAAFIHVNEAVQGQDDRVTLPVTDDMLETLNHLRSKLEQDLPSHMIPAAYIPLSQLPLTAGGKVDRKSLRKIGESLEKEQILSFLLNSKGSLRQPSTKMEQKLQQLWARVLSIQPDSIGLDSHFLRVGGDSVAAMRLSAASRDSGLLLSVKNVFTFPTLETMSKATAPISEAQETGKIYAPFSSLHQSSLKEVMKVVTHYSSTVEGAVEDVMHATDYQRWVLGCGQLKSRGYNNYFIFHLEGDLDLQRLRNACRALLKHHSVLRTIFVPHKSSLFQVVLKEVEPEFTVYDNSATQKILETDIQRPVSLEHPSVRFFVLKSKEKDYELFMRASHAQYDGISLPNIVQDLKAGYMGQNFSASFPFSKFVSGTLQTLDLEDAERFWRKELAESKMTQVVEHKSPLFGNPVNRSLKRVLSVDGAANPEATFATIIKASWSLVLAQLSGTSDVVFGQISTGRNAPISGINEVVGPCMNLIPVRVKVNAAKTCAELLQMIQKQHLNMSTYESLGFQRMIDNCTSWPKWTRFSSILQHTAFNVGMDSTDSWGDVTMKLGNFTPEHDVSDVWIWTGPVAGGYSVEFTYSSNTMPESVARESLDMLCNNILALSAHPERLVDQLISQGTTYFPLASVAPEGSHSLPEPVEPDTSKFHRAESIVRAAWENVFDDKHDLSSSDFTPATPYFELRGDLLVAAQLSRELNRLLSDSVLSPEDVIQNPTIKSQVTIILSKM</sequence>
<dbReference type="SUPFAM" id="SSF47336">
    <property type="entry name" value="ACP-like"/>
    <property type="match status" value="4"/>
</dbReference>
<dbReference type="CDD" id="cd19545">
    <property type="entry name" value="FUM14_C_NRPS-like"/>
    <property type="match status" value="2"/>
</dbReference>
<keyword evidence="1" id="KW-0596">Phosphopantetheine</keyword>
<dbReference type="InterPro" id="IPR020806">
    <property type="entry name" value="PKS_PP-bd"/>
</dbReference>
<dbReference type="EMBL" id="JBFCZG010000005">
    <property type="protein sequence ID" value="KAL3421676.1"/>
    <property type="molecule type" value="Genomic_DNA"/>
</dbReference>
<dbReference type="SMART" id="SM00823">
    <property type="entry name" value="PKS_PP"/>
    <property type="match status" value="4"/>
</dbReference>
<dbReference type="InterPro" id="IPR000873">
    <property type="entry name" value="AMP-dep_synth/lig_dom"/>
</dbReference>
<reference evidence="5 6" key="1">
    <citation type="submission" date="2024-06" db="EMBL/GenBank/DDBJ databases">
        <title>Complete genome of Phlyctema vagabunda strain 19-DSS-EL-015.</title>
        <authorList>
            <person name="Fiorenzani C."/>
        </authorList>
    </citation>
    <scope>NUCLEOTIDE SEQUENCE [LARGE SCALE GENOMIC DNA]</scope>
    <source>
        <strain evidence="5 6">19-DSS-EL-015</strain>
    </source>
</reference>
<dbReference type="InterPro" id="IPR045851">
    <property type="entry name" value="AMP-bd_C_sf"/>
</dbReference>
<dbReference type="SUPFAM" id="SSF52777">
    <property type="entry name" value="CoA-dependent acyltransferases"/>
    <property type="match status" value="9"/>
</dbReference>
<dbReference type="Gene3D" id="3.30.559.30">
    <property type="entry name" value="Nonribosomal peptide synthetase, condensation domain"/>
    <property type="match status" value="5"/>
</dbReference>
<feature type="domain" description="Carrier" evidence="4">
    <location>
        <begin position="779"/>
        <end position="855"/>
    </location>
</feature>
<evidence type="ECO:0000313" key="6">
    <source>
        <dbReference type="Proteomes" id="UP001629113"/>
    </source>
</evidence>
<dbReference type="InterPro" id="IPR023213">
    <property type="entry name" value="CAT-like_dom_sf"/>
</dbReference>
<dbReference type="CDD" id="cd05918">
    <property type="entry name" value="A_NRPS_SidN3_like"/>
    <property type="match status" value="4"/>
</dbReference>
<dbReference type="InterPro" id="IPR042099">
    <property type="entry name" value="ANL_N_sf"/>
</dbReference>
<evidence type="ECO:0000256" key="3">
    <source>
        <dbReference type="ARBA" id="ARBA00022598"/>
    </source>
</evidence>
<dbReference type="Gene3D" id="3.40.50.12780">
    <property type="entry name" value="N-terminal domain of ligase-like"/>
    <property type="match status" value="4"/>
</dbReference>
<feature type="domain" description="Carrier" evidence="4">
    <location>
        <begin position="2986"/>
        <end position="3063"/>
    </location>
</feature>
<dbReference type="InterPro" id="IPR020845">
    <property type="entry name" value="AMP-binding_CS"/>
</dbReference>
<gene>
    <name evidence="5" type="ORF">PVAG01_05832</name>
</gene>
<dbReference type="InterPro" id="IPR010071">
    <property type="entry name" value="AA_adenyl_dom"/>
</dbReference>
<dbReference type="InterPro" id="IPR036736">
    <property type="entry name" value="ACP-like_sf"/>
</dbReference>
<dbReference type="Gene3D" id="2.30.38.10">
    <property type="entry name" value="Luciferase, Domain 3"/>
    <property type="match status" value="1"/>
</dbReference>
<dbReference type="Gene3D" id="3.30.559.10">
    <property type="entry name" value="Chloramphenicol acetyltransferase-like domain"/>
    <property type="match status" value="4"/>
</dbReference>
<comment type="caution">
    <text evidence="5">The sequence shown here is derived from an EMBL/GenBank/DDBJ whole genome shotgun (WGS) entry which is preliminary data.</text>
</comment>
<keyword evidence="3" id="KW-0436">Ligase</keyword>
<evidence type="ECO:0000313" key="5">
    <source>
        <dbReference type="EMBL" id="KAL3421676.1"/>
    </source>
</evidence>
<dbReference type="NCBIfam" id="NF003417">
    <property type="entry name" value="PRK04813.1"/>
    <property type="match status" value="6"/>
</dbReference>
<dbReference type="Gene3D" id="3.40.50.980">
    <property type="match status" value="2"/>
</dbReference>
<dbReference type="InterPro" id="IPR001242">
    <property type="entry name" value="Condensation_dom"/>
</dbReference>
<dbReference type="SUPFAM" id="SSF56801">
    <property type="entry name" value="Acetyl-CoA synthetase-like"/>
    <property type="match status" value="4"/>
</dbReference>
<dbReference type="Pfam" id="PF00550">
    <property type="entry name" value="PP-binding"/>
    <property type="match status" value="4"/>
</dbReference>
<feature type="domain" description="Carrier" evidence="4">
    <location>
        <begin position="4059"/>
        <end position="4135"/>
    </location>
</feature>